<gene>
    <name evidence="2" type="ORF">V5799_028687</name>
</gene>
<feature type="compositionally biased region" description="Polar residues" evidence="1">
    <location>
        <begin position="125"/>
        <end position="135"/>
    </location>
</feature>
<keyword evidence="3" id="KW-1185">Reference proteome</keyword>
<accession>A0AAQ4DC57</accession>
<dbReference type="InterPro" id="IPR029058">
    <property type="entry name" value="AB_hydrolase_fold"/>
</dbReference>
<dbReference type="Gene3D" id="3.40.50.1820">
    <property type="entry name" value="alpha/beta hydrolase"/>
    <property type="match status" value="1"/>
</dbReference>
<dbReference type="SUPFAM" id="SSF53474">
    <property type="entry name" value="alpha/beta-Hydrolases"/>
    <property type="match status" value="1"/>
</dbReference>
<evidence type="ECO:0000256" key="1">
    <source>
        <dbReference type="SAM" id="MobiDB-lite"/>
    </source>
</evidence>
<feature type="region of interest" description="Disordered" evidence="1">
    <location>
        <begin position="106"/>
        <end position="135"/>
    </location>
</feature>
<evidence type="ECO:0000313" key="2">
    <source>
        <dbReference type="EMBL" id="KAK8760047.1"/>
    </source>
</evidence>
<dbReference type="AlphaFoldDB" id="A0AAQ4DC57"/>
<sequence length="265" mass="28841">MAEALDREGNRDLGECAFVAYACSSYELFLAGQCTDCGPSGTGCAVVGLSSIACRPREGPVKMYFKTNQQSPFCLRGPRCSSHDCRIVAAITAGNRGACSTAGDRAIERTDPASQRVPGDLGSSVRHTSSDDWLSSRTLAEPPTIRFADASVDRRLGPSLPRSVKTKHSTSSAPFDVFWPEQSKGTNQAVGREPWLLRGTTAVAALGARRWASRQQRGTRDIFAPTAVWRYVHSVTALFNPIHNFMPARRTTNVSTQFRVSLTLR</sequence>
<dbReference type="EMBL" id="JARKHS020032423">
    <property type="protein sequence ID" value="KAK8760047.1"/>
    <property type="molecule type" value="Genomic_DNA"/>
</dbReference>
<comment type="caution">
    <text evidence="2">The sequence shown here is derived from an EMBL/GenBank/DDBJ whole genome shotgun (WGS) entry which is preliminary data.</text>
</comment>
<proteinExistence type="predicted"/>
<evidence type="ECO:0000313" key="3">
    <source>
        <dbReference type="Proteomes" id="UP001321473"/>
    </source>
</evidence>
<protein>
    <submittedName>
        <fullName evidence="2">Uncharacterized protein</fullName>
    </submittedName>
</protein>
<organism evidence="2 3">
    <name type="scientific">Amblyomma americanum</name>
    <name type="common">Lone star tick</name>
    <dbReference type="NCBI Taxonomy" id="6943"/>
    <lineage>
        <taxon>Eukaryota</taxon>
        <taxon>Metazoa</taxon>
        <taxon>Ecdysozoa</taxon>
        <taxon>Arthropoda</taxon>
        <taxon>Chelicerata</taxon>
        <taxon>Arachnida</taxon>
        <taxon>Acari</taxon>
        <taxon>Parasitiformes</taxon>
        <taxon>Ixodida</taxon>
        <taxon>Ixodoidea</taxon>
        <taxon>Ixodidae</taxon>
        <taxon>Amblyomminae</taxon>
        <taxon>Amblyomma</taxon>
    </lineage>
</organism>
<name>A0AAQ4DC57_AMBAM</name>
<reference evidence="2 3" key="1">
    <citation type="journal article" date="2023" name="Arcadia Sci">
        <title>De novo assembly of a long-read Amblyomma americanum tick genome.</title>
        <authorList>
            <person name="Chou S."/>
            <person name="Poskanzer K.E."/>
            <person name="Rollins M."/>
            <person name="Thuy-Boun P.S."/>
        </authorList>
    </citation>
    <scope>NUCLEOTIDE SEQUENCE [LARGE SCALE GENOMIC DNA]</scope>
    <source>
        <strain evidence="2">F_SG_1</strain>
        <tissue evidence="2">Salivary glands</tissue>
    </source>
</reference>
<dbReference type="Proteomes" id="UP001321473">
    <property type="component" value="Unassembled WGS sequence"/>
</dbReference>